<proteinExistence type="predicted"/>
<evidence type="ECO:0000256" key="2">
    <source>
        <dbReference type="ARBA" id="ARBA00022723"/>
    </source>
</evidence>
<evidence type="ECO:0000313" key="9">
    <source>
        <dbReference type="Proteomes" id="UP000294003"/>
    </source>
</evidence>
<protein>
    <recommendedName>
        <fullName evidence="7">Amidohydrolase-related domain-containing protein</fullName>
    </recommendedName>
</protein>
<evidence type="ECO:0000256" key="3">
    <source>
        <dbReference type="ARBA" id="ARBA00022801"/>
    </source>
</evidence>
<organism evidence="8 9">
    <name type="scientific">Monosporascus cannonballus</name>
    <dbReference type="NCBI Taxonomy" id="155416"/>
    <lineage>
        <taxon>Eukaryota</taxon>
        <taxon>Fungi</taxon>
        <taxon>Dikarya</taxon>
        <taxon>Ascomycota</taxon>
        <taxon>Pezizomycotina</taxon>
        <taxon>Sordariomycetes</taxon>
        <taxon>Xylariomycetidae</taxon>
        <taxon>Xylariales</taxon>
        <taxon>Xylariales incertae sedis</taxon>
        <taxon>Monosporascus</taxon>
    </lineage>
</organism>
<keyword evidence="5" id="KW-0175">Coiled coil</keyword>
<accession>A0ABY0H4N8</accession>
<evidence type="ECO:0000256" key="1">
    <source>
        <dbReference type="ARBA" id="ARBA00001947"/>
    </source>
</evidence>
<dbReference type="Pfam" id="PF01979">
    <property type="entry name" value="Amidohydro_1"/>
    <property type="match status" value="1"/>
</dbReference>
<comment type="caution">
    <text evidence="8">The sequence shown here is derived from an EMBL/GenBank/DDBJ whole genome shotgun (WGS) entry which is preliminary data.</text>
</comment>
<keyword evidence="9" id="KW-1185">Reference proteome</keyword>
<keyword evidence="3" id="KW-0378">Hydrolase</keyword>
<feature type="region of interest" description="Disordered" evidence="6">
    <location>
        <begin position="855"/>
        <end position="893"/>
    </location>
</feature>
<dbReference type="InterPro" id="IPR051607">
    <property type="entry name" value="Metallo-dep_hydrolases"/>
</dbReference>
<dbReference type="SUPFAM" id="SSF51556">
    <property type="entry name" value="Metallo-dependent hydrolases"/>
    <property type="match status" value="1"/>
</dbReference>
<dbReference type="InterPro" id="IPR032466">
    <property type="entry name" value="Metal_Hydrolase"/>
</dbReference>
<dbReference type="SUPFAM" id="SSF51338">
    <property type="entry name" value="Composite domain of metallo-dependent hydrolases"/>
    <property type="match status" value="2"/>
</dbReference>
<evidence type="ECO:0000256" key="6">
    <source>
        <dbReference type="SAM" id="MobiDB-lite"/>
    </source>
</evidence>
<feature type="region of interest" description="Disordered" evidence="6">
    <location>
        <begin position="899"/>
        <end position="918"/>
    </location>
</feature>
<feature type="compositionally biased region" description="Low complexity" evidence="6">
    <location>
        <begin position="856"/>
        <end position="883"/>
    </location>
</feature>
<dbReference type="EMBL" id="QJNS01000222">
    <property type="protein sequence ID" value="RYO82244.1"/>
    <property type="molecule type" value="Genomic_DNA"/>
</dbReference>
<evidence type="ECO:0000313" key="8">
    <source>
        <dbReference type="EMBL" id="RYO82244.1"/>
    </source>
</evidence>
<dbReference type="Gene3D" id="3.20.20.140">
    <property type="entry name" value="Metal-dependent hydrolases"/>
    <property type="match status" value="1"/>
</dbReference>
<dbReference type="Gene3D" id="2.30.40.10">
    <property type="entry name" value="Urease, subunit C, domain 1"/>
    <property type="match status" value="1"/>
</dbReference>
<dbReference type="PANTHER" id="PTHR11271">
    <property type="entry name" value="GUANINE DEAMINASE"/>
    <property type="match status" value="1"/>
</dbReference>
<keyword evidence="2" id="KW-0479">Metal-binding</keyword>
<feature type="domain" description="Amidohydrolase-related" evidence="7">
    <location>
        <begin position="80"/>
        <end position="431"/>
    </location>
</feature>
<gene>
    <name evidence="8" type="ORF">DL762_006725</name>
</gene>
<keyword evidence="4" id="KW-0862">Zinc</keyword>
<dbReference type="PANTHER" id="PTHR11271:SF37">
    <property type="entry name" value="FAMILY PROTEIN, PUTATIVE (AFU_ORTHOLOGUE AFUA_4G00460)-RELATED"/>
    <property type="match status" value="1"/>
</dbReference>
<dbReference type="InterPro" id="IPR006680">
    <property type="entry name" value="Amidohydro-rel"/>
</dbReference>
<dbReference type="InterPro" id="IPR011059">
    <property type="entry name" value="Metal-dep_hydrolase_composite"/>
</dbReference>
<reference evidence="8 9" key="1">
    <citation type="submission" date="2018-06" db="EMBL/GenBank/DDBJ databases">
        <title>Complete Genomes of Monosporascus.</title>
        <authorList>
            <person name="Robinson A.J."/>
            <person name="Natvig D.O."/>
        </authorList>
    </citation>
    <scope>NUCLEOTIDE SEQUENCE [LARGE SCALE GENOMIC DNA]</scope>
    <source>
        <strain evidence="8 9">CBS 609.92</strain>
    </source>
</reference>
<evidence type="ECO:0000256" key="5">
    <source>
        <dbReference type="SAM" id="Coils"/>
    </source>
</evidence>
<name>A0ABY0H4N8_9PEZI</name>
<feature type="compositionally biased region" description="Low complexity" evidence="6">
    <location>
        <begin position="900"/>
        <end position="918"/>
    </location>
</feature>
<feature type="coiled-coil region" evidence="5">
    <location>
        <begin position="593"/>
        <end position="651"/>
    </location>
</feature>
<comment type="cofactor">
    <cofactor evidence="1">
        <name>Zn(2+)</name>
        <dbReference type="ChEBI" id="CHEBI:29105"/>
    </cofactor>
</comment>
<dbReference type="Proteomes" id="UP000294003">
    <property type="component" value="Unassembled WGS sequence"/>
</dbReference>
<evidence type="ECO:0000256" key="4">
    <source>
        <dbReference type="ARBA" id="ARBA00022833"/>
    </source>
</evidence>
<sequence length="918" mass="101660">MHTVFGISTGFALLQWATLGTCAVLLSGGTIVAFDTETELPQVIRNGPLLIEDDKITSIFDSEPSDLPADTEIIDCKRKIITPGFIDTHRHGWQTVSKTLGSNTTLATYFDRYGEYAAGSSFTADDVYISQLAGLYEALNAGVTTTLDHAHHTWSRETSQAGLQASVDSGARVFWAYTFHDVANYTFAEQFDDWRDLFSNTESDTTTVAIAYDAWTSNPATDETKEIVNLTQENNVSVMTAHGLGGPWCFGNLPEAFQTAGILNSSTPIVISHASFLTAEGAQLLRSTNQYISITPESEMHYGHGHPTSYLIQDQAALGIDTHFTFSSDVLTQARIWLQSVRARLYATATRHWKVPANNPMSVNQAFRLATRSGGLALRRPDLGIIAPGAKADVVVWDDRSPALLGWSDPIAAVILHASVADIEHVIVNGVFKKREGKLVVNDYAEIQDRFLASAKRIQDIWKSKPLPALEGAFQSDYSYYRVEPDPQLQPRRLTHGTRASGRRAVGAVDAPGAADAAAPFNWNTQVTDAEDAIASLSRRTQFTIAAIVLGTICMLLVWRYLRRNRTDLEPLPPLANQDEAIKILQRNCTKQVEEARSQLEKSLSRRVEALEKQFQNALSEQSKAIEENFRKGLNKRVEALEARMKLDQKAIEGAHGTLRQGMETLEECIRSIDSKQLDLEATLIVQRGLNHRLEKVEGTLQTTDGKTRALSQRVEAIDDSSRVLDSRSKSISQRLEAVEDTVGSMDGQAALLSHDVSCGSLAVEKLQKQVKLLPDAEKFKGLSRAWDARFKKMEAKLEQCHLKLEETLEERAETPSLTVSPMESQEIQPTGVFENRRHSYSPYDDFISMIPTPPSVRSMSSSSHTRTYSTTSSSPTASMPMTPERKRIDMAGFREMTFSSRQKLLPRSSSSSFTSSK</sequence>
<evidence type="ECO:0000259" key="7">
    <source>
        <dbReference type="Pfam" id="PF01979"/>
    </source>
</evidence>